<evidence type="ECO:0000313" key="7">
    <source>
        <dbReference type="Proteomes" id="UP001140076"/>
    </source>
</evidence>
<dbReference type="SUPFAM" id="SSF51338">
    <property type="entry name" value="Composite domain of metallo-dependent hydrolases"/>
    <property type="match status" value="2"/>
</dbReference>
<sequence length="506" mass="54139">MSDRSARAPGRVSHRGIVLHFTGDPDDPEHGAEHTHLYEDGVLVVEDGRVVHAGRWHDRPRVPGAPERVEDHRGDLILPGFVDTHVHAAQIDVMGTPGAQLLPWLTQRVYPAELRFRDPAYAAAAARDLLGMLLAAGTTTAVVSTSTHPDAAEAFFAEALALDLRVVAGKELMDACGTSSGGPVPDALLDPTWEKGHEATVDLARRFHGRRGAPHDPYGSSRIGYCVSPRTAATSTLPALEAAGALYRESAAAGEPLWAQGHLMENRYEADRVLGLLCGRGVHARSYLDVFDRCGLVGPRSVWAHCVWLGEDYPTTPASCPHRPAGGADLDRELLRERGAGVAFCPTSNLYLGSGFFPLHRLRGDGVPVGLGTDIGAGTGFSPLRALHDAYTATVLGNGFPAERPTGPRRSLSALRGLYLATRGGAEALGLQGVIGGFSPGCEADFTVLDLGATPALRRRMDTAHDVHDMLFALMVLGDERSVRTTYVTGRPLYRRGADPYTPYPT</sequence>
<comment type="caution">
    <text evidence="6">The sequence shown here is derived from an EMBL/GenBank/DDBJ whole genome shotgun (WGS) entry which is preliminary data.</text>
</comment>
<evidence type="ECO:0000256" key="1">
    <source>
        <dbReference type="ARBA" id="ARBA00001947"/>
    </source>
</evidence>
<name>A0A9X3NU79_9ACTN</name>
<dbReference type="GO" id="GO:0046098">
    <property type="term" value="P:guanine metabolic process"/>
    <property type="evidence" value="ECO:0007669"/>
    <property type="project" value="TreeGrafter"/>
</dbReference>
<dbReference type="AlphaFoldDB" id="A0A9X3NU79"/>
<reference evidence="6" key="1">
    <citation type="submission" date="2021-10" db="EMBL/GenBank/DDBJ databases">
        <title>Streptomonospora sp. nov., isolated from mangrove soil.</title>
        <authorList>
            <person name="Chen X."/>
            <person name="Ge X."/>
            <person name="Liu W."/>
        </authorList>
    </citation>
    <scope>NUCLEOTIDE SEQUENCE</scope>
    <source>
        <strain evidence="6">S1-112</strain>
    </source>
</reference>
<dbReference type="PANTHER" id="PTHR11271:SF6">
    <property type="entry name" value="GUANINE DEAMINASE"/>
    <property type="match status" value="1"/>
</dbReference>
<dbReference type="GO" id="GO:0005829">
    <property type="term" value="C:cytosol"/>
    <property type="evidence" value="ECO:0007669"/>
    <property type="project" value="TreeGrafter"/>
</dbReference>
<dbReference type="EMBL" id="JAJAQC010000009">
    <property type="protein sequence ID" value="MDA0564171.1"/>
    <property type="molecule type" value="Genomic_DNA"/>
</dbReference>
<comment type="cofactor">
    <cofactor evidence="1">
        <name>Zn(2+)</name>
        <dbReference type="ChEBI" id="CHEBI:29105"/>
    </cofactor>
</comment>
<evidence type="ECO:0000256" key="2">
    <source>
        <dbReference type="ARBA" id="ARBA00022723"/>
    </source>
</evidence>
<keyword evidence="4" id="KW-0862">Zinc</keyword>
<keyword evidence="2" id="KW-0479">Metal-binding</keyword>
<dbReference type="PANTHER" id="PTHR11271">
    <property type="entry name" value="GUANINE DEAMINASE"/>
    <property type="match status" value="1"/>
</dbReference>
<dbReference type="GO" id="GO:0008270">
    <property type="term" value="F:zinc ion binding"/>
    <property type="evidence" value="ECO:0007669"/>
    <property type="project" value="TreeGrafter"/>
</dbReference>
<dbReference type="Gene3D" id="2.30.40.10">
    <property type="entry name" value="Urease, subunit C, domain 1"/>
    <property type="match status" value="1"/>
</dbReference>
<gene>
    <name evidence="6" type="ORF">LG943_07500</name>
</gene>
<evidence type="ECO:0000259" key="5">
    <source>
        <dbReference type="Pfam" id="PF01979"/>
    </source>
</evidence>
<organism evidence="6 7">
    <name type="scientific">Streptomonospora mangrovi</name>
    <dbReference type="NCBI Taxonomy" id="2883123"/>
    <lineage>
        <taxon>Bacteria</taxon>
        <taxon>Bacillati</taxon>
        <taxon>Actinomycetota</taxon>
        <taxon>Actinomycetes</taxon>
        <taxon>Streptosporangiales</taxon>
        <taxon>Nocardiopsidaceae</taxon>
        <taxon>Streptomonospora</taxon>
    </lineage>
</organism>
<dbReference type="Proteomes" id="UP001140076">
    <property type="component" value="Unassembled WGS sequence"/>
</dbReference>
<dbReference type="Pfam" id="PF01979">
    <property type="entry name" value="Amidohydro_1"/>
    <property type="match status" value="1"/>
</dbReference>
<accession>A0A9X3NU79</accession>
<dbReference type="Gene3D" id="3.20.20.140">
    <property type="entry name" value="Metal-dependent hydrolases"/>
    <property type="match status" value="1"/>
</dbReference>
<protein>
    <submittedName>
        <fullName evidence="6">Guanine deaminase</fullName>
        <ecNumber evidence="6">3.5.4.3</ecNumber>
    </submittedName>
</protein>
<feature type="domain" description="Amidohydrolase-related" evidence="5">
    <location>
        <begin position="77"/>
        <end position="491"/>
    </location>
</feature>
<evidence type="ECO:0000256" key="3">
    <source>
        <dbReference type="ARBA" id="ARBA00022801"/>
    </source>
</evidence>
<dbReference type="RefSeq" id="WP_270071459.1">
    <property type="nucleotide sequence ID" value="NZ_JAJAQC010000009.1"/>
</dbReference>
<dbReference type="InterPro" id="IPR011059">
    <property type="entry name" value="Metal-dep_hydrolase_composite"/>
</dbReference>
<keyword evidence="7" id="KW-1185">Reference proteome</keyword>
<evidence type="ECO:0000256" key="4">
    <source>
        <dbReference type="ARBA" id="ARBA00022833"/>
    </source>
</evidence>
<dbReference type="NCBIfam" id="NF006679">
    <property type="entry name" value="PRK09228.1"/>
    <property type="match status" value="1"/>
</dbReference>
<dbReference type="SUPFAM" id="SSF51556">
    <property type="entry name" value="Metallo-dependent hydrolases"/>
    <property type="match status" value="1"/>
</dbReference>
<keyword evidence="3 6" id="KW-0378">Hydrolase</keyword>
<evidence type="ECO:0000313" key="6">
    <source>
        <dbReference type="EMBL" id="MDA0564171.1"/>
    </source>
</evidence>
<dbReference type="InterPro" id="IPR006680">
    <property type="entry name" value="Amidohydro-rel"/>
</dbReference>
<proteinExistence type="predicted"/>
<dbReference type="GO" id="GO:0008892">
    <property type="term" value="F:guanine deaminase activity"/>
    <property type="evidence" value="ECO:0007669"/>
    <property type="project" value="UniProtKB-EC"/>
</dbReference>
<dbReference type="InterPro" id="IPR032466">
    <property type="entry name" value="Metal_Hydrolase"/>
</dbReference>
<dbReference type="EC" id="3.5.4.3" evidence="6"/>
<dbReference type="InterPro" id="IPR051607">
    <property type="entry name" value="Metallo-dep_hydrolases"/>
</dbReference>